<sequence>MKTKVFLVRHGETEWNKLGKFQGCKDIDLSEEGILQAKYLSEKFNDNFDYIYTSPLKRAVQTSEVIAANKEIKPIIKNDLREINFGEWEGLTLKEISSNFPKEFNNWRNDKIEAPLCGGDLSLKIASKRAKAAITEIADKHKEKKILIVAHGGIIKAGLIGLFELDMTMYHKINLGNTAICEIDFDSDLNPTIVKLNDTSHLPNNYIINSFV</sequence>
<dbReference type="SMART" id="SM00855">
    <property type="entry name" value="PGAM"/>
    <property type="match status" value="1"/>
</dbReference>
<dbReference type="CDD" id="cd07067">
    <property type="entry name" value="HP_PGM_like"/>
    <property type="match status" value="1"/>
</dbReference>
<dbReference type="PROSITE" id="PS00175">
    <property type="entry name" value="PG_MUTASE"/>
    <property type="match status" value="1"/>
</dbReference>
<evidence type="ECO:0000256" key="1">
    <source>
        <dbReference type="PIRSR" id="PIRSR613078-1"/>
    </source>
</evidence>
<dbReference type="InterPro" id="IPR050275">
    <property type="entry name" value="PGM_Phosphatase"/>
</dbReference>
<dbReference type="AlphaFoldDB" id="A0A2T0BAZ0"/>
<dbReference type="OrthoDB" id="9781415at2"/>
<accession>A0A2T0BAZ0</accession>
<dbReference type="EMBL" id="PVXQ01000037">
    <property type="protein sequence ID" value="PRR81044.1"/>
    <property type="molecule type" value="Genomic_DNA"/>
</dbReference>
<dbReference type="PANTHER" id="PTHR48100">
    <property type="entry name" value="BROAD-SPECIFICITY PHOSPHATASE YOR283W-RELATED"/>
    <property type="match status" value="1"/>
</dbReference>
<proteinExistence type="predicted"/>
<gene>
    <name evidence="3" type="primary">pspA_2</name>
    <name evidence="3" type="ORF">CLVI_28020</name>
</gene>
<keyword evidence="3" id="KW-0378">Hydrolase</keyword>
<dbReference type="GO" id="GO:0016791">
    <property type="term" value="F:phosphatase activity"/>
    <property type="evidence" value="ECO:0007669"/>
    <property type="project" value="TreeGrafter"/>
</dbReference>
<dbReference type="RefSeq" id="WP_106060722.1">
    <property type="nucleotide sequence ID" value="NZ_PVXQ01000037.1"/>
</dbReference>
<dbReference type="InterPro" id="IPR029033">
    <property type="entry name" value="His_PPase_superfam"/>
</dbReference>
<evidence type="ECO:0000256" key="2">
    <source>
        <dbReference type="PIRSR" id="PIRSR613078-2"/>
    </source>
</evidence>
<name>A0A2T0BAZ0_9CLOT</name>
<evidence type="ECO:0000313" key="4">
    <source>
        <dbReference type="Proteomes" id="UP000239471"/>
    </source>
</evidence>
<dbReference type="Gene3D" id="3.40.50.1240">
    <property type="entry name" value="Phosphoglycerate mutase-like"/>
    <property type="match status" value="1"/>
</dbReference>
<dbReference type="Proteomes" id="UP000239471">
    <property type="component" value="Unassembled WGS sequence"/>
</dbReference>
<keyword evidence="4" id="KW-1185">Reference proteome</keyword>
<dbReference type="SUPFAM" id="SSF53254">
    <property type="entry name" value="Phosphoglycerate mutase-like"/>
    <property type="match status" value="1"/>
</dbReference>
<reference evidence="3 4" key="1">
    <citation type="submission" date="2018-03" db="EMBL/GenBank/DDBJ databases">
        <title>Genome sequence of Clostridium vincentii DSM 10228.</title>
        <authorList>
            <person name="Poehlein A."/>
            <person name="Daniel R."/>
        </authorList>
    </citation>
    <scope>NUCLEOTIDE SEQUENCE [LARGE SCALE GENOMIC DNA]</scope>
    <source>
        <strain evidence="3 4">DSM 10228</strain>
    </source>
</reference>
<feature type="binding site" evidence="2">
    <location>
        <position position="58"/>
    </location>
    <ligand>
        <name>substrate</name>
    </ligand>
</feature>
<dbReference type="InterPro" id="IPR001345">
    <property type="entry name" value="PG/BPGM_mutase_AS"/>
</dbReference>
<protein>
    <submittedName>
        <fullName evidence="3">Phosphoserine phosphatase 1</fullName>
        <ecNumber evidence="3">3.1.3.3</ecNumber>
    </submittedName>
</protein>
<dbReference type="Pfam" id="PF00300">
    <property type="entry name" value="His_Phos_1"/>
    <property type="match status" value="1"/>
</dbReference>
<organism evidence="3 4">
    <name type="scientific">Clostridium vincentii</name>
    <dbReference type="NCBI Taxonomy" id="52704"/>
    <lineage>
        <taxon>Bacteria</taxon>
        <taxon>Bacillati</taxon>
        <taxon>Bacillota</taxon>
        <taxon>Clostridia</taxon>
        <taxon>Eubacteriales</taxon>
        <taxon>Clostridiaceae</taxon>
        <taxon>Clostridium</taxon>
    </lineage>
</organism>
<feature type="active site" description="Tele-phosphohistidine intermediate" evidence="1">
    <location>
        <position position="10"/>
    </location>
</feature>
<dbReference type="EC" id="3.1.3.3" evidence="3"/>
<comment type="caution">
    <text evidence="3">The sequence shown here is derived from an EMBL/GenBank/DDBJ whole genome shotgun (WGS) entry which is preliminary data.</text>
</comment>
<evidence type="ECO:0000313" key="3">
    <source>
        <dbReference type="EMBL" id="PRR81044.1"/>
    </source>
</evidence>
<dbReference type="InterPro" id="IPR013078">
    <property type="entry name" value="His_Pase_superF_clade-1"/>
</dbReference>
<feature type="binding site" evidence="2">
    <location>
        <begin position="9"/>
        <end position="16"/>
    </location>
    <ligand>
        <name>substrate</name>
    </ligand>
</feature>
<feature type="active site" description="Proton donor/acceptor" evidence="1">
    <location>
        <position position="82"/>
    </location>
</feature>